<comment type="caution">
    <text evidence="2">The sequence shown here is derived from an EMBL/GenBank/DDBJ whole genome shotgun (WGS) entry which is preliminary data.</text>
</comment>
<dbReference type="PANTHER" id="PTHR11926:SF774">
    <property type="entry name" value="UDP-GLYCOSYLTRANSFERASE 85A1-RELATED"/>
    <property type="match status" value="1"/>
</dbReference>
<dbReference type="SUPFAM" id="SSF53756">
    <property type="entry name" value="UDP-Glycosyltransferase/glycogen phosphorylase"/>
    <property type="match status" value="1"/>
</dbReference>
<organism evidence="2 3">
    <name type="scientific">Camellia sinensis var. sinensis</name>
    <name type="common">China tea</name>
    <dbReference type="NCBI Taxonomy" id="542762"/>
    <lineage>
        <taxon>Eukaryota</taxon>
        <taxon>Viridiplantae</taxon>
        <taxon>Streptophyta</taxon>
        <taxon>Embryophyta</taxon>
        <taxon>Tracheophyta</taxon>
        <taxon>Spermatophyta</taxon>
        <taxon>Magnoliopsida</taxon>
        <taxon>eudicotyledons</taxon>
        <taxon>Gunneridae</taxon>
        <taxon>Pentapetalae</taxon>
        <taxon>asterids</taxon>
        <taxon>Ericales</taxon>
        <taxon>Theaceae</taxon>
        <taxon>Camellia</taxon>
    </lineage>
</organism>
<evidence type="ECO:0000313" key="3">
    <source>
        <dbReference type="Proteomes" id="UP000306102"/>
    </source>
</evidence>
<evidence type="ECO:0000313" key="2">
    <source>
        <dbReference type="EMBL" id="THG03332.1"/>
    </source>
</evidence>
<evidence type="ECO:0000256" key="1">
    <source>
        <dbReference type="ARBA" id="ARBA00009995"/>
    </source>
</evidence>
<dbReference type="Proteomes" id="UP000306102">
    <property type="component" value="Unassembled WGS sequence"/>
</dbReference>
<sequence length="164" mass="18599">MNGIRLKDLPSFIRATELNFMIHFVLEAIDKAHEASAIICNTFDALEHDVLEALSTMYPPIHPISPLQFLLDQYSQNHLNSIGSSIWKEETECLSWLDSKQPNSIVFINFGSITVMTAQQLIEFAWGLANSNHTFLWIIRPDLIVGDLAILLPDFVSETKERSL</sequence>
<proteinExistence type="inferred from homology"/>
<keyword evidence="3" id="KW-1185">Reference proteome</keyword>
<protein>
    <submittedName>
        <fullName evidence="2">Uncharacterized protein</fullName>
    </submittedName>
</protein>
<dbReference type="PANTHER" id="PTHR11926">
    <property type="entry name" value="GLUCOSYL/GLUCURONOSYL TRANSFERASES"/>
    <property type="match status" value="1"/>
</dbReference>
<dbReference type="GO" id="GO:0080044">
    <property type="term" value="F:quercetin 7-O-glucosyltransferase activity"/>
    <property type="evidence" value="ECO:0007669"/>
    <property type="project" value="TreeGrafter"/>
</dbReference>
<reference evidence="2 3" key="1">
    <citation type="journal article" date="2018" name="Proc. Natl. Acad. Sci. U.S.A.">
        <title>Draft genome sequence of Camellia sinensis var. sinensis provides insights into the evolution of the tea genome and tea quality.</title>
        <authorList>
            <person name="Wei C."/>
            <person name="Yang H."/>
            <person name="Wang S."/>
            <person name="Zhao J."/>
            <person name="Liu C."/>
            <person name="Gao L."/>
            <person name="Xia E."/>
            <person name="Lu Y."/>
            <person name="Tai Y."/>
            <person name="She G."/>
            <person name="Sun J."/>
            <person name="Cao H."/>
            <person name="Tong W."/>
            <person name="Gao Q."/>
            <person name="Li Y."/>
            <person name="Deng W."/>
            <person name="Jiang X."/>
            <person name="Wang W."/>
            <person name="Chen Q."/>
            <person name="Zhang S."/>
            <person name="Li H."/>
            <person name="Wu J."/>
            <person name="Wang P."/>
            <person name="Li P."/>
            <person name="Shi C."/>
            <person name="Zheng F."/>
            <person name="Jian J."/>
            <person name="Huang B."/>
            <person name="Shan D."/>
            <person name="Shi M."/>
            <person name="Fang C."/>
            <person name="Yue Y."/>
            <person name="Li F."/>
            <person name="Li D."/>
            <person name="Wei S."/>
            <person name="Han B."/>
            <person name="Jiang C."/>
            <person name="Yin Y."/>
            <person name="Xia T."/>
            <person name="Zhang Z."/>
            <person name="Bennetzen J.L."/>
            <person name="Zhao S."/>
            <person name="Wan X."/>
        </authorList>
    </citation>
    <scope>NUCLEOTIDE SEQUENCE [LARGE SCALE GENOMIC DNA]</scope>
    <source>
        <strain evidence="3">cv. Shuchazao</strain>
        <tissue evidence="2">Leaf</tissue>
    </source>
</reference>
<dbReference type="EMBL" id="SDRB02010988">
    <property type="protein sequence ID" value="THG03332.1"/>
    <property type="molecule type" value="Genomic_DNA"/>
</dbReference>
<accession>A0A4S4DKA8</accession>
<gene>
    <name evidence="2" type="ORF">TEA_011343</name>
</gene>
<dbReference type="Gene3D" id="3.40.50.2000">
    <property type="entry name" value="Glycogen Phosphorylase B"/>
    <property type="match status" value="2"/>
</dbReference>
<dbReference type="GO" id="GO:0080043">
    <property type="term" value="F:quercetin 3-O-glucosyltransferase activity"/>
    <property type="evidence" value="ECO:0007669"/>
    <property type="project" value="TreeGrafter"/>
</dbReference>
<dbReference type="AlphaFoldDB" id="A0A4S4DKA8"/>
<comment type="similarity">
    <text evidence="1">Belongs to the UDP-glycosyltransferase family.</text>
</comment>
<name>A0A4S4DKA8_CAMSN</name>